<protein>
    <submittedName>
        <fullName evidence="2">ABC-2 family transporter</fullName>
    </submittedName>
</protein>
<keyword evidence="1" id="KW-0812">Transmembrane</keyword>
<accession>A0A4Q7NBF4</accession>
<dbReference type="Pfam" id="PF12679">
    <property type="entry name" value="ABC2_membrane_2"/>
    <property type="match status" value="1"/>
</dbReference>
<dbReference type="RefSeq" id="WP_130494362.1">
    <property type="nucleotide sequence ID" value="NZ_SGXD01000005.1"/>
</dbReference>
<keyword evidence="1" id="KW-1133">Transmembrane helix</keyword>
<dbReference type="GO" id="GO:0140359">
    <property type="term" value="F:ABC-type transporter activity"/>
    <property type="evidence" value="ECO:0007669"/>
    <property type="project" value="InterPro"/>
</dbReference>
<dbReference type="AlphaFoldDB" id="A0A4Q7NBF4"/>
<feature type="transmembrane region" description="Helical" evidence="1">
    <location>
        <begin position="104"/>
        <end position="130"/>
    </location>
</feature>
<name>A0A4Q7NBF4_9ACTN</name>
<sequence>MTWLTWRQARLSLCSVAAAAAVVVVLLVLTRPGLMDAYALQHSTFLDRLQSVRSDQSLYLAGIVALYLVPPVIGGFWGAPLVARELEAGTHRLVWTQGVTRTRWLAVKLAVTGGTALAVTAVLAVVVQWWSSPIDLSVDRGHAAGPFSLPRISPELFSARGVVPVAYAALALVLGVAVGLVLRRTVPAIGLTLVLVAAVQVVMPTLVREHLARPQVSSIPLTLTDVDGLRGRGPDVVDSYIVRTPTAGSWTLSDATAGPGGTHLQRLPASANCFPTPPDPGSPPPTTRPSRADMQACFARITAEGYRQRIVAFRAGSFWTLQWRETGLLSGTSLLLLGFSFWRVRRDLT</sequence>
<organism evidence="2 3">
    <name type="scientific">Motilibacter rhizosphaerae</name>
    <dbReference type="NCBI Taxonomy" id="598652"/>
    <lineage>
        <taxon>Bacteria</taxon>
        <taxon>Bacillati</taxon>
        <taxon>Actinomycetota</taxon>
        <taxon>Actinomycetes</taxon>
        <taxon>Motilibacterales</taxon>
        <taxon>Motilibacteraceae</taxon>
        <taxon>Motilibacter</taxon>
    </lineage>
</organism>
<dbReference type="GO" id="GO:0005886">
    <property type="term" value="C:plasma membrane"/>
    <property type="evidence" value="ECO:0007669"/>
    <property type="project" value="UniProtKB-SubCell"/>
</dbReference>
<evidence type="ECO:0000313" key="3">
    <source>
        <dbReference type="Proteomes" id="UP000293638"/>
    </source>
</evidence>
<reference evidence="2 3" key="1">
    <citation type="submission" date="2019-02" db="EMBL/GenBank/DDBJ databases">
        <title>Genomic Encyclopedia of Type Strains, Phase IV (KMG-IV): sequencing the most valuable type-strain genomes for metagenomic binning, comparative biology and taxonomic classification.</title>
        <authorList>
            <person name="Goeker M."/>
        </authorList>
    </citation>
    <scope>NUCLEOTIDE SEQUENCE [LARGE SCALE GENOMIC DNA]</scope>
    <source>
        <strain evidence="2 3">DSM 45622</strain>
    </source>
</reference>
<evidence type="ECO:0000256" key="1">
    <source>
        <dbReference type="SAM" id="Phobius"/>
    </source>
</evidence>
<feature type="transmembrane region" description="Helical" evidence="1">
    <location>
        <begin position="189"/>
        <end position="207"/>
    </location>
</feature>
<dbReference type="OrthoDB" id="3579673at2"/>
<comment type="caution">
    <text evidence="2">The sequence shown here is derived from an EMBL/GenBank/DDBJ whole genome shotgun (WGS) entry which is preliminary data.</text>
</comment>
<proteinExistence type="predicted"/>
<feature type="transmembrane region" description="Helical" evidence="1">
    <location>
        <begin position="161"/>
        <end position="182"/>
    </location>
</feature>
<dbReference type="Proteomes" id="UP000293638">
    <property type="component" value="Unassembled WGS sequence"/>
</dbReference>
<feature type="transmembrane region" description="Helical" evidence="1">
    <location>
        <begin position="57"/>
        <end position="83"/>
    </location>
</feature>
<keyword evidence="3" id="KW-1185">Reference proteome</keyword>
<dbReference type="EMBL" id="SGXD01000005">
    <property type="protein sequence ID" value="RZS80160.1"/>
    <property type="molecule type" value="Genomic_DNA"/>
</dbReference>
<keyword evidence="1" id="KW-0472">Membrane</keyword>
<gene>
    <name evidence="2" type="ORF">EV189_3641</name>
</gene>
<evidence type="ECO:0000313" key="2">
    <source>
        <dbReference type="EMBL" id="RZS80160.1"/>
    </source>
</evidence>